<accession>A0A2M7T6U9</accession>
<dbReference type="PANTHER" id="PTHR38601">
    <property type="entry name" value="HYDROGENASE-4 COMPONENT E"/>
    <property type="match status" value="1"/>
</dbReference>
<sequence>MISYLVGPQMLNLLGVAILVLALAMLGLRGFNRSLNVYAMHSLLLAIVTAITGYNVANMHVYVAAVATIIIKVVAIPLIMIKLVSTMRVRQESRLLVNAPTSFIIAIGLMMLASHMARLTMPGQSPFETMLTVGIAVSMFGMLLIVLHKDAVIQVIGLLTMENGFFLVGLILTGGMPFFVEVGIFFDILLTSLLLWVYLRRMNFELKSTNTMHLNQLRG</sequence>
<evidence type="ECO:0000256" key="3">
    <source>
        <dbReference type="ARBA" id="ARBA00022692"/>
    </source>
</evidence>
<feature type="transmembrane region" description="Helical" evidence="6">
    <location>
        <begin position="35"/>
        <end position="56"/>
    </location>
</feature>
<dbReference type="Proteomes" id="UP000230956">
    <property type="component" value="Unassembled WGS sequence"/>
</dbReference>
<organism evidence="7 8">
    <name type="scientific">Candidatus Aquicultor secundus</name>
    <dbReference type="NCBI Taxonomy" id="1973895"/>
    <lineage>
        <taxon>Bacteria</taxon>
        <taxon>Bacillati</taxon>
        <taxon>Actinomycetota</taxon>
        <taxon>Candidatus Aquicultoria</taxon>
        <taxon>Candidatus Aquicultorales</taxon>
        <taxon>Candidatus Aquicultoraceae</taxon>
        <taxon>Candidatus Aquicultor</taxon>
    </lineage>
</organism>
<feature type="transmembrane region" description="Helical" evidence="6">
    <location>
        <begin position="178"/>
        <end position="199"/>
    </location>
</feature>
<feature type="transmembrane region" description="Helical" evidence="6">
    <location>
        <begin position="95"/>
        <end position="117"/>
    </location>
</feature>
<evidence type="ECO:0008006" key="9">
    <source>
        <dbReference type="Google" id="ProtNLM"/>
    </source>
</evidence>
<dbReference type="AlphaFoldDB" id="A0A2M7T6U9"/>
<evidence type="ECO:0000256" key="4">
    <source>
        <dbReference type="ARBA" id="ARBA00022989"/>
    </source>
</evidence>
<evidence type="ECO:0000313" key="8">
    <source>
        <dbReference type="Proteomes" id="UP000230956"/>
    </source>
</evidence>
<gene>
    <name evidence="7" type="ORF">COY37_07780</name>
</gene>
<evidence type="ECO:0000256" key="5">
    <source>
        <dbReference type="ARBA" id="ARBA00023136"/>
    </source>
</evidence>
<dbReference type="EMBL" id="PFNG01000179">
    <property type="protein sequence ID" value="PIZ37088.1"/>
    <property type="molecule type" value="Genomic_DNA"/>
</dbReference>
<keyword evidence="5 6" id="KW-0472">Membrane</keyword>
<keyword evidence="2" id="KW-1003">Cell membrane</keyword>
<dbReference type="RefSeq" id="WP_286678088.1">
    <property type="nucleotide sequence ID" value="NZ_MNXI01000056.1"/>
</dbReference>
<feature type="transmembrane region" description="Helical" evidence="6">
    <location>
        <begin position="62"/>
        <end position="83"/>
    </location>
</feature>
<comment type="caution">
    <text evidence="7">The sequence shown here is derived from an EMBL/GenBank/DDBJ whole genome shotgun (WGS) entry which is preliminary data.</text>
</comment>
<evidence type="ECO:0000313" key="7">
    <source>
        <dbReference type="EMBL" id="PIZ37088.1"/>
    </source>
</evidence>
<reference evidence="8" key="1">
    <citation type="submission" date="2017-09" db="EMBL/GenBank/DDBJ databases">
        <title>Depth-based differentiation of microbial function through sediment-hosted aquifers and enrichment of novel symbionts in the deep terrestrial subsurface.</title>
        <authorList>
            <person name="Probst A.J."/>
            <person name="Ladd B."/>
            <person name="Jarett J.K."/>
            <person name="Geller-Mcgrath D.E."/>
            <person name="Sieber C.M.K."/>
            <person name="Emerson J.B."/>
            <person name="Anantharaman K."/>
            <person name="Thomas B.C."/>
            <person name="Malmstrom R."/>
            <person name="Stieglmeier M."/>
            <person name="Klingl A."/>
            <person name="Woyke T."/>
            <person name="Ryan C.M."/>
            <person name="Banfield J.F."/>
        </authorList>
    </citation>
    <scope>NUCLEOTIDE SEQUENCE [LARGE SCALE GENOMIC DNA]</scope>
</reference>
<keyword evidence="3 6" id="KW-0812">Transmembrane</keyword>
<dbReference type="InterPro" id="IPR038730">
    <property type="entry name" value="HyfE-like"/>
</dbReference>
<protein>
    <recommendedName>
        <fullName evidence="9">Hydrogenase</fullName>
    </recommendedName>
</protein>
<dbReference type="PANTHER" id="PTHR38601:SF1">
    <property type="entry name" value="HYDROGENASE-4 COMPONENT E"/>
    <property type="match status" value="1"/>
</dbReference>
<keyword evidence="4 6" id="KW-1133">Transmembrane helix</keyword>
<feature type="transmembrane region" description="Helical" evidence="6">
    <location>
        <begin position="129"/>
        <end position="147"/>
    </location>
</feature>
<feature type="transmembrane region" description="Helical" evidence="6">
    <location>
        <begin position="152"/>
        <end position="172"/>
    </location>
</feature>
<name>A0A2M7T6U9_9ACTN</name>
<evidence type="ECO:0000256" key="1">
    <source>
        <dbReference type="ARBA" id="ARBA00004651"/>
    </source>
</evidence>
<feature type="transmembrane region" description="Helical" evidence="6">
    <location>
        <begin position="6"/>
        <end position="28"/>
    </location>
</feature>
<dbReference type="GO" id="GO:0005886">
    <property type="term" value="C:plasma membrane"/>
    <property type="evidence" value="ECO:0007669"/>
    <property type="project" value="UniProtKB-SubCell"/>
</dbReference>
<evidence type="ECO:0000256" key="2">
    <source>
        <dbReference type="ARBA" id="ARBA00022475"/>
    </source>
</evidence>
<proteinExistence type="predicted"/>
<comment type="subcellular location">
    <subcellularLocation>
        <location evidence="1">Cell membrane</location>
        <topology evidence="1">Multi-pass membrane protein</topology>
    </subcellularLocation>
</comment>
<evidence type="ECO:0000256" key="6">
    <source>
        <dbReference type="SAM" id="Phobius"/>
    </source>
</evidence>